<evidence type="ECO:0000313" key="2">
    <source>
        <dbReference type="EMBL" id="CAF1685919.1"/>
    </source>
</evidence>
<feature type="region of interest" description="Disordered" evidence="1">
    <location>
        <begin position="1"/>
        <end position="108"/>
    </location>
</feature>
<gene>
    <name evidence="2" type="ORF">GPM918_LOCUS46732</name>
    <name evidence="3" type="ORF">SRO942_LOCUS25614</name>
</gene>
<protein>
    <submittedName>
        <fullName evidence="2">Uncharacterized protein</fullName>
    </submittedName>
</protein>
<proteinExistence type="predicted"/>
<name>A0A816HCI6_9BILA</name>
<dbReference type="Proteomes" id="UP000681722">
    <property type="component" value="Unassembled WGS sequence"/>
</dbReference>
<feature type="non-terminal residue" evidence="2">
    <location>
        <position position="108"/>
    </location>
</feature>
<evidence type="ECO:0000256" key="1">
    <source>
        <dbReference type="SAM" id="MobiDB-lite"/>
    </source>
</evidence>
<sequence length="108" mass="11945">STLLLFSKVLPHQQVPPRHQQEQHQPAQPRHQKEQQQQQQGETLIESMNYTIDPEGAIVEDDDDVHQSSSTTPNNRNSVRANSHSPGTVTLNPNDISSLSSPTSTSSP</sequence>
<feature type="non-terminal residue" evidence="2">
    <location>
        <position position="1"/>
    </location>
</feature>
<dbReference type="EMBL" id="CAJOBC010010067">
    <property type="protein sequence ID" value="CAF4002113.1"/>
    <property type="molecule type" value="Genomic_DNA"/>
</dbReference>
<feature type="compositionally biased region" description="Polar residues" evidence="1">
    <location>
        <begin position="67"/>
        <end position="96"/>
    </location>
</feature>
<comment type="caution">
    <text evidence="2">The sequence shown here is derived from an EMBL/GenBank/DDBJ whole genome shotgun (WGS) entry which is preliminary data.</text>
</comment>
<accession>A0A816HCI6</accession>
<feature type="compositionally biased region" description="Low complexity" evidence="1">
    <location>
        <begin position="25"/>
        <end position="40"/>
    </location>
</feature>
<dbReference type="Proteomes" id="UP000663829">
    <property type="component" value="Unassembled WGS sequence"/>
</dbReference>
<reference evidence="2" key="1">
    <citation type="submission" date="2021-02" db="EMBL/GenBank/DDBJ databases">
        <authorList>
            <person name="Nowell W R."/>
        </authorList>
    </citation>
    <scope>NUCLEOTIDE SEQUENCE</scope>
</reference>
<keyword evidence="4" id="KW-1185">Reference proteome</keyword>
<dbReference type="AlphaFoldDB" id="A0A816HCI6"/>
<evidence type="ECO:0000313" key="3">
    <source>
        <dbReference type="EMBL" id="CAF4002113.1"/>
    </source>
</evidence>
<evidence type="ECO:0000313" key="4">
    <source>
        <dbReference type="Proteomes" id="UP000663829"/>
    </source>
</evidence>
<organism evidence="2 4">
    <name type="scientific">Didymodactylos carnosus</name>
    <dbReference type="NCBI Taxonomy" id="1234261"/>
    <lineage>
        <taxon>Eukaryota</taxon>
        <taxon>Metazoa</taxon>
        <taxon>Spiralia</taxon>
        <taxon>Gnathifera</taxon>
        <taxon>Rotifera</taxon>
        <taxon>Eurotatoria</taxon>
        <taxon>Bdelloidea</taxon>
        <taxon>Philodinida</taxon>
        <taxon>Philodinidae</taxon>
        <taxon>Didymodactylos</taxon>
    </lineage>
</organism>
<dbReference type="EMBL" id="CAJNOQ010070782">
    <property type="protein sequence ID" value="CAF1685919.1"/>
    <property type="molecule type" value="Genomic_DNA"/>
</dbReference>
<feature type="compositionally biased region" description="Low complexity" evidence="1">
    <location>
        <begin position="97"/>
        <end position="108"/>
    </location>
</feature>